<reference evidence="1" key="1">
    <citation type="journal article" date="2019" name="bioRxiv">
        <title>The Genome of the Zebra Mussel, Dreissena polymorpha: A Resource for Invasive Species Research.</title>
        <authorList>
            <person name="McCartney M.A."/>
            <person name="Auch B."/>
            <person name="Kono T."/>
            <person name="Mallez S."/>
            <person name="Zhang Y."/>
            <person name="Obille A."/>
            <person name="Becker A."/>
            <person name="Abrahante J.E."/>
            <person name="Garbe J."/>
            <person name="Badalamenti J.P."/>
            <person name="Herman A."/>
            <person name="Mangelson H."/>
            <person name="Liachko I."/>
            <person name="Sullivan S."/>
            <person name="Sone E.D."/>
            <person name="Koren S."/>
            <person name="Silverstein K.A.T."/>
            <person name="Beckman K.B."/>
            <person name="Gohl D.M."/>
        </authorList>
    </citation>
    <scope>NUCLEOTIDE SEQUENCE</scope>
    <source>
        <strain evidence="1">Duluth1</strain>
        <tissue evidence="1">Whole animal</tissue>
    </source>
</reference>
<organism evidence="1 2">
    <name type="scientific">Dreissena polymorpha</name>
    <name type="common">Zebra mussel</name>
    <name type="synonym">Mytilus polymorpha</name>
    <dbReference type="NCBI Taxonomy" id="45954"/>
    <lineage>
        <taxon>Eukaryota</taxon>
        <taxon>Metazoa</taxon>
        <taxon>Spiralia</taxon>
        <taxon>Lophotrochozoa</taxon>
        <taxon>Mollusca</taxon>
        <taxon>Bivalvia</taxon>
        <taxon>Autobranchia</taxon>
        <taxon>Heteroconchia</taxon>
        <taxon>Euheterodonta</taxon>
        <taxon>Imparidentia</taxon>
        <taxon>Neoheterodontei</taxon>
        <taxon>Myida</taxon>
        <taxon>Dreissenoidea</taxon>
        <taxon>Dreissenidae</taxon>
        <taxon>Dreissena</taxon>
    </lineage>
</organism>
<evidence type="ECO:0000313" key="1">
    <source>
        <dbReference type="EMBL" id="KAH3738491.1"/>
    </source>
</evidence>
<dbReference type="AlphaFoldDB" id="A0A9D4I136"/>
<dbReference type="Proteomes" id="UP000828390">
    <property type="component" value="Unassembled WGS sequence"/>
</dbReference>
<proteinExistence type="predicted"/>
<protein>
    <submittedName>
        <fullName evidence="1">Uncharacterized protein</fullName>
    </submittedName>
</protein>
<comment type="caution">
    <text evidence="1">The sequence shown here is derived from an EMBL/GenBank/DDBJ whole genome shotgun (WGS) entry which is preliminary data.</text>
</comment>
<accession>A0A9D4I136</accession>
<evidence type="ECO:0000313" key="2">
    <source>
        <dbReference type="Proteomes" id="UP000828390"/>
    </source>
</evidence>
<sequence>MPMLTNLTKTLEFLLVTQDLYVCWQIVDSFSNPLKNHMPVESNRYPCLQPSAAPDFANVPSTELAEETTRNFDVTETSSLPSNERVRKLLSACNYRKCCLKSVCKT</sequence>
<dbReference type="EMBL" id="JAIWYP010000011">
    <property type="protein sequence ID" value="KAH3738491.1"/>
    <property type="molecule type" value="Genomic_DNA"/>
</dbReference>
<reference evidence="1" key="2">
    <citation type="submission" date="2020-11" db="EMBL/GenBank/DDBJ databases">
        <authorList>
            <person name="McCartney M.A."/>
            <person name="Auch B."/>
            <person name="Kono T."/>
            <person name="Mallez S."/>
            <person name="Becker A."/>
            <person name="Gohl D.M."/>
            <person name="Silverstein K.A.T."/>
            <person name="Koren S."/>
            <person name="Bechman K.B."/>
            <person name="Herman A."/>
            <person name="Abrahante J.E."/>
            <person name="Garbe J."/>
        </authorList>
    </citation>
    <scope>NUCLEOTIDE SEQUENCE</scope>
    <source>
        <strain evidence="1">Duluth1</strain>
        <tissue evidence="1">Whole animal</tissue>
    </source>
</reference>
<keyword evidence="2" id="KW-1185">Reference proteome</keyword>
<gene>
    <name evidence="1" type="ORF">DPMN_045125</name>
</gene>
<name>A0A9D4I136_DREPO</name>